<evidence type="ECO:0000313" key="2">
    <source>
        <dbReference type="Proteomes" id="UP001432202"/>
    </source>
</evidence>
<dbReference type="EMBL" id="CP146016">
    <property type="protein sequence ID" value="WWQ61193.1"/>
    <property type="molecule type" value="Genomic_DNA"/>
</dbReference>
<evidence type="ECO:0000313" key="1">
    <source>
        <dbReference type="EMBL" id="WWQ61193.1"/>
    </source>
</evidence>
<name>A0AAX4L1T8_9CREN</name>
<sequence>MKEAKFLEIRNEFSNIRISIDLNGNGPRFKIECLTSGVVKYVDPLTMEILMRIPDNILEKYIY</sequence>
<dbReference type="RefSeq" id="WP_338603123.1">
    <property type="nucleotide sequence ID" value="NZ_CP146016.1"/>
</dbReference>
<organism evidence="1 2">
    <name type="scientific">Sulfolobus tengchongensis</name>
    <dbReference type="NCBI Taxonomy" id="207809"/>
    <lineage>
        <taxon>Archaea</taxon>
        <taxon>Thermoproteota</taxon>
        <taxon>Thermoprotei</taxon>
        <taxon>Sulfolobales</taxon>
        <taxon>Sulfolobaceae</taxon>
        <taxon>Sulfolobus</taxon>
    </lineage>
</organism>
<dbReference type="AlphaFoldDB" id="A0AAX4L1T8"/>
<accession>A0AAX4L1T8</accession>
<dbReference type="Proteomes" id="UP001432202">
    <property type="component" value="Chromosome"/>
</dbReference>
<dbReference type="GeneID" id="89335838"/>
<keyword evidence="2" id="KW-1185">Reference proteome</keyword>
<proteinExistence type="predicted"/>
<protein>
    <submittedName>
        <fullName evidence="1">Uncharacterized protein</fullName>
    </submittedName>
</protein>
<reference evidence="1 2" key="1">
    <citation type="submission" date="2024-02" db="EMBL/GenBank/DDBJ databases">
        <title>STSV induces naive adaptation in Sulfolobus.</title>
        <authorList>
            <person name="Xiang X."/>
            <person name="Song M."/>
        </authorList>
    </citation>
    <scope>NUCLEOTIDE SEQUENCE [LARGE SCALE GENOMIC DNA]</scope>
    <source>
        <strain evidence="1 2">RT2</strain>
    </source>
</reference>
<gene>
    <name evidence="1" type="ORF">V6M85_03680</name>
</gene>